<reference evidence="2 3" key="1">
    <citation type="submission" date="2021-06" db="EMBL/GenBank/DDBJ databases">
        <title>Caerostris extrusa draft genome.</title>
        <authorList>
            <person name="Kono N."/>
            <person name="Arakawa K."/>
        </authorList>
    </citation>
    <scope>NUCLEOTIDE SEQUENCE [LARGE SCALE GENOMIC DNA]</scope>
</reference>
<feature type="compositionally biased region" description="Basic and acidic residues" evidence="1">
    <location>
        <begin position="88"/>
        <end position="98"/>
    </location>
</feature>
<evidence type="ECO:0000313" key="2">
    <source>
        <dbReference type="EMBL" id="GIY45982.1"/>
    </source>
</evidence>
<dbReference type="Proteomes" id="UP001054945">
    <property type="component" value="Unassembled WGS sequence"/>
</dbReference>
<evidence type="ECO:0000256" key="1">
    <source>
        <dbReference type="SAM" id="MobiDB-lite"/>
    </source>
</evidence>
<evidence type="ECO:0000313" key="3">
    <source>
        <dbReference type="Proteomes" id="UP001054945"/>
    </source>
</evidence>
<name>A0AAV4TKP6_CAEEX</name>
<gene>
    <name evidence="2" type="ORF">CEXT_736081</name>
</gene>
<organism evidence="2 3">
    <name type="scientific">Caerostris extrusa</name>
    <name type="common">Bark spider</name>
    <name type="synonym">Caerostris bankana</name>
    <dbReference type="NCBI Taxonomy" id="172846"/>
    <lineage>
        <taxon>Eukaryota</taxon>
        <taxon>Metazoa</taxon>
        <taxon>Ecdysozoa</taxon>
        <taxon>Arthropoda</taxon>
        <taxon>Chelicerata</taxon>
        <taxon>Arachnida</taxon>
        <taxon>Araneae</taxon>
        <taxon>Araneomorphae</taxon>
        <taxon>Entelegynae</taxon>
        <taxon>Araneoidea</taxon>
        <taxon>Araneidae</taxon>
        <taxon>Caerostris</taxon>
    </lineage>
</organism>
<keyword evidence="3" id="KW-1185">Reference proteome</keyword>
<feature type="region of interest" description="Disordered" evidence="1">
    <location>
        <begin position="78"/>
        <end position="98"/>
    </location>
</feature>
<sequence length="98" mass="10963">MMVSYLYVKQHCNSRSFNDFWRHLKKQRVILVSLTSMILAYLSRAASPSSVPKVSVPARKSASLNGYDNSSLEANGAIVEHSNYGHPRGKEQVHLTNS</sequence>
<protein>
    <submittedName>
        <fullName evidence="2">Uncharacterized protein</fullName>
    </submittedName>
</protein>
<accession>A0AAV4TKP6</accession>
<dbReference type="AlphaFoldDB" id="A0AAV4TKP6"/>
<proteinExistence type="predicted"/>
<comment type="caution">
    <text evidence="2">The sequence shown here is derived from an EMBL/GenBank/DDBJ whole genome shotgun (WGS) entry which is preliminary data.</text>
</comment>
<dbReference type="EMBL" id="BPLR01011353">
    <property type="protein sequence ID" value="GIY45982.1"/>
    <property type="molecule type" value="Genomic_DNA"/>
</dbReference>